<proteinExistence type="inferred from homology"/>
<organism evidence="9 10">
    <name type="scientific">Hyaloscypha bicolor E</name>
    <dbReference type="NCBI Taxonomy" id="1095630"/>
    <lineage>
        <taxon>Eukaryota</taxon>
        <taxon>Fungi</taxon>
        <taxon>Dikarya</taxon>
        <taxon>Ascomycota</taxon>
        <taxon>Pezizomycotina</taxon>
        <taxon>Leotiomycetes</taxon>
        <taxon>Helotiales</taxon>
        <taxon>Hyaloscyphaceae</taxon>
        <taxon>Hyaloscypha</taxon>
        <taxon>Hyaloscypha bicolor</taxon>
    </lineage>
</organism>
<dbReference type="InterPro" id="IPR020843">
    <property type="entry name" value="ER"/>
</dbReference>
<keyword evidence="7" id="KW-0520">NAD</keyword>
<evidence type="ECO:0000259" key="8">
    <source>
        <dbReference type="SMART" id="SM00829"/>
    </source>
</evidence>
<reference evidence="9 10" key="1">
    <citation type="submission" date="2016-04" db="EMBL/GenBank/DDBJ databases">
        <title>A degradative enzymes factory behind the ericoid mycorrhizal symbiosis.</title>
        <authorList>
            <consortium name="DOE Joint Genome Institute"/>
            <person name="Martino E."/>
            <person name="Morin E."/>
            <person name="Grelet G."/>
            <person name="Kuo A."/>
            <person name="Kohler A."/>
            <person name="Daghino S."/>
            <person name="Barry K."/>
            <person name="Choi C."/>
            <person name="Cichocki N."/>
            <person name="Clum A."/>
            <person name="Copeland A."/>
            <person name="Hainaut M."/>
            <person name="Haridas S."/>
            <person name="Labutti K."/>
            <person name="Lindquist E."/>
            <person name="Lipzen A."/>
            <person name="Khouja H.-R."/>
            <person name="Murat C."/>
            <person name="Ohm R."/>
            <person name="Olson A."/>
            <person name="Spatafora J."/>
            <person name="Veneault-Fourrey C."/>
            <person name="Henrissat B."/>
            <person name="Grigoriev I."/>
            <person name="Martin F."/>
            <person name="Perotto S."/>
        </authorList>
    </citation>
    <scope>NUCLEOTIDE SEQUENCE [LARGE SCALE GENOMIC DNA]</scope>
    <source>
        <strain evidence="9 10">E</strain>
    </source>
</reference>
<dbReference type="InterPro" id="IPR013149">
    <property type="entry name" value="ADH-like_C"/>
</dbReference>
<dbReference type="OrthoDB" id="1879366at2759"/>
<keyword evidence="4" id="KW-0479">Metal-binding</keyword>
<evidence type="ECO:0000313" key="9">
    <source>
        <dbReference type="EMBL" id="PMD49615.1"/>
    </source>
</evidence>
<evidence type="ECO:0000256" key="1">
    <source>
        <dbReference type="ARBA" id="ARBA00001947"/>
    </source>
</evidence>
<dbReference type="Gene3D" id="3.40.50.720">
    <property type="entry name" value="NAD(P)-binding Rossmann-like Domain"/>
    <property type="match status" value="1"/>
</dbReference>
<dbReference type="InterPro" id="IPR036291">
    <property type="entry name" value="NAD(P)-bd_dom_sf"/>
</dbReference>
<dbReference type="PANTHER" id="PTHR42940:SF3">
    <property type="entry name" value="ALCOHOL DEHYDROGENASE 1-RELATED"/>
    <property type="match status" value="1"/>
</dbReference>
<evidence type="ECO:0000256" key="6">
    <source>
        <dbReference type="ARBA" id="ARBA00023002"/>
    </source>
</evidence>
<dbReference type="EMBL" id="KZ613920">
    <property type="protein sequence ID" value="PMD49615.1"/>
    <property type="molecule type" value="Genomic_DNA"/>
</dbReference>
<dbReference type="STRING" id="1095630.A0A2J6SFR3"/>
<evidence type="ECO:0000256" key="3">
    <source>
        <dbReference type="ARBA" id="ARBA00013190"/>
    </source>
</evidence>
<dbReference type="Pfam" id="PF00107">
    <property type="entry name" value="ADH_zinc_N"/>
    <property type="match status" value="1"/>
</dbReference>
<dbReference type="SUPFAM" id="SSF51735">
    <property type="entry name" value="NAD(P)-binding Rossmann-fold domains"/>
    <property type="match status" value="1"/>
</dbReference>
<dbReference type="Gene3D" id="3.90.180.10">
    <property type="entry name" value="Medium-chain alcohol dehydrogenases, catalytic domain"/>
    <property type="match status" value="1"/>
</dbReference>
<dbReference type="SMART" id="SM00829">
    <property type="entry name" value="PKS_ER"/>
    <property type="match status" value="1"/>
</dbReference>
<evidence type="ECO:0000256" key="5">
    <source>
        <dbReference type="ARBA" id="ARBA00022833"/>
    </source>
</evidence>
<dbReference type="GO" id="GO:0004022">
    <property type="term" value="F:alcohol dehydrogenase (NAD+) activity"/>
    <property type="evidence" value="ECO:0007669"/>
    <property type="project" value="UniProtKB-EC"/>
</dbReference>
<dbReference type="FunFam" id="3.40.50.720:FF:000039">
    <property type="entry name" value="Alcohol dehydrogenase AdhP"/>
    <property type="match status" value="1"/>
</dbReference>
<dbReference type="SUPFAM" id="SSF50129">
    <property type="entry name" value="GroES-like"/>
    <property type="match status" value="1"/>
</dbReference>
<accession>A0A2J6SFR3</accession>
<dbReference type="GO" id="GO:0046872">
    <property type="term" value="F:metal ion binding"/>
    <property type="evidence" value="ECO:0007669"/>
    <property type="project" value="UniProtKB-KW"/>
</dbReference>
<comment type="cofactor">
    <cofactor evidence="1">
        <name>Zn(2+)</name>
        <dbReference type="ChEBI" id="CHEBI:29105"/>
    </cofactor>
</comment>
<evidence type="ECO:0000256" key="7">
    <source>
        <dbReference type="ARBA" id="ARBA00023027"/>
    </source>
</evidence>
<dbReference type="RefSeq" id="XP_024726519.1">
    <property type="nucleotide sequence ID" value="XM_024878842.1"/>
</dbReference>
<dbReference type="Proteomes" id="UP000235371">
    <property type="component" value="Unassembled WGS sequence"/>
</dbReference>
<dbReference type="EC" id="1.1.1.1" evidence="3"/>
<dbReference type="Pfam" id="PF08240">
    <property type="entry name" value="ADH_N"/>
    <property type="match status" value="1"/>
</dbReference>
<protein>
    <recommendedName>
        <fullName evidence="3">alcohol dehydrogenase</fullName>
        <ecNumber evidence="3">1.1.1.1</ecNumber>
    </recommendedName>
</protein>
<dbReference type="CDD" id="cd08297">
    <property type="entry name" value="CAD3"/>
    <property type="match status" value="1"/>
</dbReference>
<keyword evidence="6" id="KW-0560">Oxidoreductase</keyword>
<dbReference type="AlphaFoldDB" id="A0A2J6SFR3"/>
<dbReference type="GeneID" id="36586919"/>
<comment type="similarity">
    <text evidence="2">Belongs to the zinc-containing alcohol dehydrogenase family.</text>
</comment>
<sequence>MELPSTHKTAAVVRENGSKAQFEIESVSIPEPGPQDVLVQLSVTGVCGTDIALASGELGPTRRILGHEGVGRVVKLGSGLSESQVKLGQRVGVAWQRDICGTCAMCLIEGGETRCLEQLNSGRKIDGTFAEYTVIPYRYLTTLAEGPGDQMLAPILCGGVTVYKGLKLCGATPDQWIAISGAGGGVGALGIQYSKAMGYRTIAIDAGQEKEEYCRSLGAEVYIDLTQTAEVASVVREKTSGRGAAAVLVTAGSGKAYQDALGMLGPFGTLVCIGIPPPSQLVNFHPLLFIDLGIRIIGSAVGTRLDIQEAISFVERGLVKPTVQMTTLDQLSEVGEQIIQGKAIGKFVIRFKDDTVPS</sequence>
<keyword evidence="5" id="KW-0862">Zinc</keyword>
<feature type="domain" description="Enoyl reductase (ER)" evidence="8">
    <location>
        <begin position="17"/>
        <end position="349"/>
    </location>
</feature>
<evidence type="ECO:0000256" key="4">
    <source>
        <dbReference type="ARBA" id="ARBA00022723"/>
    </source>
</evidence>
<dbReference type="InterPro" id="IPR011032">
    <property type="entry name" value="GroES-like_sf"/>
</dbReference>
<dbReference type="GO" id="GO:0005737">
    <property type="term" value="C:cytoplasm"/>
    <property type="evidence" value="ECO:0007669"/>
    <property type="project" value="TreeGrafter"/>
</dbReference>
<dbReference type="InParanoid" id="A0A2J6SFR3"/>
<name>A0A2J6SFR3_9HELO</name>
<gene>
    <name evidence="9" type="ORF">K444DRAFT_605110</name>
</gene>
<evidence type="ECO:0000313" key="10">
    <source>
        <dbReference type="Proteomes" id="UP000235371"/>
    </source>
</evidence>
<dbReference type="InterPro" id="IPR013154">
    <property type="entry name" value="ADH-like_N"/>
</dbReference>
<evidence type="ECO:0000256" key="2">
    <source>
        <dbReference type="ARBA" id="ARBA00008072"/>
    </source>
</evidence>
<dbReference type="PANTHER" id="PTHR42940">
    <property type="entry name" value="ALCOHOL DEHYDROGENASE 1-RELATED"/>
    <property type="match status" value="1"/>
</dbReference>
<keyword evidence="10" id="KW-1185">Reference proteome</keyword>